<proteinExistence type="predicted"/>
<dbReference type="OrthoDB" id="5102063at2759"/>
<dbReference type="AlphaFoldDB" id="A0A367KZ84"/>
<evidence type="ECO:0000259" key="1">
    <source>
        <dbReference type="Pfam" id="PF03068"/>
    </source>
</evidence>
<accession>A0A367KZ84</accession>
<dbReference type="GO" id="GO:0005737">
    <property type="term" value="C:cytoplasm"/>
    <property type="evidence" value="ECO:0007669"/>
    <property type="project" value="InterPro"/>
</dbReference>
<dbReference type="InterPro" id="IPR036556">
    <property type="entry name" value="PAD_central_sf"/>
</dbReference>
<comment type="caution">
    <text evidence="2">The sequence shown here is derived from an EMBL/GenBank/DDBJ whole genome shotgun (WGS) entry which is preliminary data.</text>
</comment>
<sequence length="614" mass="67153">MNQSSRHSLDTTQANNYRQPYIYTVSAIYLQPDIRADTNRDGVVDVSASSDSYNKSCWTQQRGAIFLPNIGDKTRRCPTRDAKGKRLSDEEYGSCNDASGNHLLAPEYAAPLRTLPIETSAQATARIYTSPKAATERVRIFVLQQGSKPNSTSSWRLVDPEFTFNSTQLGSGIVLALDGRELVTDAAVWDGLVTVHFEVTDGSDRASDSVALKMAPVLTHHHLQKVDTLISVAALHDTHEFVEQLDEARAAAGIETPLLLLNGTDDIWAQDYIEPGYASMPGPHGPISLRVVLRSAQSTRSAGRKALEQLRGPAVGGFQPAFGTGSGFGERHINSLGNLETIPPYTCRKGVRYEAGRIIVGKHFDDMPARSMLGFLQAQRLQDPLVLEAGWLVVGHVDEFVQFVPYDNDLGFTIAIADTASAMSLMQKLETDGHGAVTAVSYPAHDLLAEDAMSASVGVTVSDLWRNKTFLDANAYAQSHLDANLEKLLAEIPLSPQDVIRVPSLFYAIDFDYESLGDGTPLLKDAPPRGEKQVAALYPEAVNGIVVGKHYLSPRLYGPVVDGEDVLAKAVEAAYARAGMELHYVDDFKSHHLYTGDVHCGTNTMRQTDLVWWW</sequence>
<name>A0A367KZ84_9HYPO</name>
<feature type="domain" description="Protein-arginine deiminase C-terminal" evidence="1">
    <location>
        <begin position="206"/>
        <end position="613"/>
    </location>
</feature>
<reference evidence="2 3" key="1">
    <citation type="journal article" date="2015" name="BMC Genomics">
        <title>Insights from the genome of Ophiocordyceps polyrhachis-furcata to pathogenicity and host specificity in insect fungi.</title>
        <authorList>
            <person name="Wichadakul D."/>
            <person name="Kobmoo N."/>
            <person name="Ingsriswang S."/>
            <person name="Tangphatsornruang S."/>
            <person name="Chantasingh D."/>
            <person name="Luangsa-ard J.J."/>
            <person name="Eurwilaichitr L."/>
        </authorList>
    </citation>
    <scope>NUCLEOTIDE SEQUENCE [LARGE SCALE GENOMIC DNA]</scope>
    <source>
        <strain evidence="2 3">BCC 54312</strain>
    </source>
</reference>
<evidence type="ECO:0000313" key="3">
    <source>
        <dbReference type="Proteomes" id="UP000253664"/>
    </source>
</evidence>
<dbReference type="Proteomes" id="UP000253664">
    <property type="component" value="Unassembled WGS sequence"/>
</dbReference>
<dbReference type="InterPro" id="IPR004303">
    <property type="entry name" value="PAD"/>
</dbReference>
<dbReference type="SUPFAM" id="SSF55909">
    <property type="entry name" value="Pentein"/>
    <property type="match status" value="1"/>
</dbReference>
<dbReference type="Gene3D" id="3.75.10.10">
    <property type="entry name" value="L-arginine/glycine Amidinotransferase, Chain A"/>
    <property type="match status" value="1"/>
</dbReference>
<keyword evidence="3" id="KW-1185">Reference proteome</keyword>
<gene>
    <name evidence="2" type="ORF">L249_4532</name>
</gene>
<dbReference type="STRING" id="1330021.A0A367KZ84"/>
<dbReference type="GO" id="GO:0004668">
    <property type="term" value="F:protein-arginine deiminase activity"/>
    <property type="evidence" value="ECO:0007669"/>
    <property type="project" value="InterPro"/>
</dbReference>
<dbReference type="GO" id="GO:0005509">
    <property type="term" value="F:calcium ion binding"/>
    <property type="evidence" value="ECO:0007669"/>
    <property type="project" value="InterPro"/>
</dbReference>
<dbReference type="PANTHER" id="PTHR10837">
    <property type="entry name" value="PEPTIDYLARGININE DEIMINASE"/>
    <property type="match status" value="1"/>
</dbReference>
<dbReference type="SUPFAM" id="SSF110083">
    <property type="entry name" value="Peptidylarginine deiminase Pad4, middle domain"/>
    <property type="match status" value="1"/>
</dbReference>
<protein>
    <recommendedName>
        <fullName evidence="1">Protein-arginine deiminase C-terminal domain-containing protein</fullName>
    </recommendedName>
</protein>
<dbReference type="EMBL" id="LKCN02000028">
    <property type="protein sequence ID" value="RCI07489.1"/>
    <property type="molecule type" value="Genomic_DNA"/>
</dbReference>
<dbReference type="InterPro" id="IPR013530">
    <property type="entry name" value="PAD_C"/>
</dbReference>
<dbReference type="PANTHER" id="PTHR10837:SF8">
    <property type="entry name" value="PROTEIN-ARGININE DEIMINASE"/>
    <property type="match status" value="1"/>
</dbReference>
<dbReference type="Pfam" id="PF03068">
    <property type="entry name" value="PAD"/>
    <property type="match status" value="1"/>
</dbReference>
<evidence type="ECO:0000313" key="2">
    <source>
        <dbReference type="EMBL" id="RCI07489.1"/>
    </source>
</evidence>
<organism evidence="2 3">
    <name type="scientific">Ophiocordyceps polyrhachis-furcata BCC 54312</name>
    <dbReference type="NCBI Taxonomy" id="1330021"/>
    <lineage>
        <taxon>Eukaryota</taxon>
        <taxon>Fungi</taxon>
        <taxon>Dikarya</taxon>
        <taxon>Ascomycota</taxon>
        <taxon>Pezizomycotina</taxon>
        <taxon>Sordariomycetes</taxon>
        <taxon>Hypocreomycetidae</taxon>
        <taxon>Hypocreales</taxon>
        <taxon>Ophiocordycipitaceae</taxon>
        <taxon>Ophiocordyceps</taxon>
    </lineage>
</organism>